<feature type="compositionally biased region" description="Basic and acidic residues" evidence="1">
    <location>
        <begin position="186"/>
        <end position="217"/>
    </location>
</feature>
<feature type="region of interest" description="Disordered" evidence="1">
    <location>
        <begin position="500"/>
        <end position="525"/>
    </location>
</feature>
<dbReference type="Gramene" id="ORUFI07G24640.1">
    <property type="protein sequence ID" value="ORUFI07G24640.1"/>
    <property type="gene ID" value="ORUFI07G24640"/>
</dbReference>
<name>A0A0E0QBR0_ORYRU</name>
<sequence length="551" mass="60782">MGARRRAGDVVPARRAVAPRVAAARRGRGAAAAGRARPRVQAARREPRRHQQAPRGRRRRRRRRGARRRLPRLHPLRPASVPPMDPSLRASVLVLVWMDAGHVRGRRRGGEAGALGQDRAVPQERDDTDAAQAVRQGARPGQRRRVAATQEGRPPRLQHGQAQDDDGDNGRRRTVDGVEVGGEGGEPWREGGDRAEQPVRGADCGRDLSHGVREQLRGGEAGFHGDQGAPVHRLLKPSQRPNPRLQVFSNQEESESMEAGQEGEEYADADNQQQTRRRREGEGRRRWRWLRRGPARADAGGQRATGAGHEASSAAGAEHGRDHRRVQDLLLCRAGDHLAPPLLDHVSSQHAPGLAGQAPGRSRERVRRRRRRGRRRPAPHLRHARQAEAAKSVLTGDAAAVQPGAGDPEADGGGGGDGRRDGAGRHDADVPDRDDAPRRGGVGRRRRGVRPDEVRRRRRRHGQAAVLLHGAEGVRRAELRHGRGEGRRRRDTQAVQAGALAGVRPRAHRRHHAPPQARPPHGRHTRPRVTWIQAIRHPSGGRYLHVHVNSY</sequence>
<feature type="compositionally biased region" description="Low complexity" evidence="1">
    <location>
        <begin position="29"/>
        <end position="41"/>
    </location>
</feature>
<feature type="compositionally biased region" description="Low complexity" evidence="1">
    <location>
        <begin position="306"/>
        <end position="317"/>
    </location>
</feature>
<accession>A0A0E0QBR0</accession>
<protein>
    <submittedName>
        <fullName evidence="2">Uncharacterized protein</fullName>
    </submittedName>
</protein>
<feature type="region of interest" description="Disordered" evidence="1">
    <location>
        <begin position="1"/>
        <end position="86"/>
    </location>
</feature>
<dbReference type="EnsemblPlants" id="ORUFI07G24640.1">
    <property type="protein sequence ID" value="ORUFI07G24640.1"/>
    <property type="gene ID" value="ORUFI07G24640"/>
</dbReference>
<dbReference type="HOGENOM" id="CLU_494674_0_0_1"/>
<dbReference type="Proteomes" id="UP000008022">
    <property type="component" value="Unassembled WGS sequence"/>
</dbReference>
<reference evidence="3" key="1">
    <citation type="submission" date="2013-06" db="EMBL/GenBank/DDBJ databases">
        <authorList>
            <person name="Zhao Q."/>
        </authorList>
    </citation>
    <scope>NUCLEOTIDE SEQUENCE</scope>
    <source>
        <strain evidence="3">cv. W1943</strain>
    </source>
</reference>
<feature type="region of interest" description="Disordered" evidence="1">
    <location>
        <begin position="343"/>
        <end position="464"/>
    </location>
</feature>
<feature type="compositionally biased region" description="Basic residues" evidence="1">
    <location>
        <begin position="46"/>
        <end position="75"/>
    </location>
</feature>
<feature type="region of interest" description="Disordered" evidence="1">
    <location>
        <begin position="106"/>
        <end position="322"/>
    </location>
</feature>
<feature type="compositionally biased region" description="Basic residues" evidence="1">
    <location>
        <begin position="364"/>
        <end position="384"/>
    </location>
</feature>
<organism evidence="2 3">
    <name type="scientific">Oryza rufipogon</name>
    <name type="common">Brownbeard rice</name>
    <name type="synonym">Asian wild rice</name>
    <dbReference type="NCBI Taxonomy" id="4529"/>
    <lineage>
        <taxon>Eukaryota</taxon>
        <taxon>Viridiplantae</taxon>
        <taxon>Streptophyta</taxon>
        <taxon>Embryophyta</taxon>
        <taxon>Tracheophyta</taxon>
        <taxon>Spermatophyta</taxon>
        <taxon>Magnoliopsida</taxon>
        <taxon>Liliopsida</taxon>
        <taxon>Poales</taxon>
        <taxon>Poaceae</taxon>
        <taxon>BOP clade</taxon>
        <taxon>Oryzoideae</taxon>
        <taxon>Oryzeae</taxon>
        <taxon>Oryzinae</taxon>
        <taxon>Oryza</taxon>
    </lineage>
</organism>
<evidence type="ECO:0000256" key="1">
    <source>
        <dbReference type="SAM" id="MobiDB-lite"/>
    </source>
</evidence>
<dbReference type="AlphaFoldDB" id="A0A0E0QBR0"/>
<feature type="compositionally biased region" description="Basic and acidic residues" evidence="1">
    <location>
        <begin position="417"/>
        <end position="438"/>
    </location>
</feature>
<feature type="compositionally biased region" description="Acidic residues" evidence="1">
    <location>
        <begin position="252"/>
        <end position="268"/>
    </location>
</feature>
<dbReference type="OMA" id="CHTTERR"/>
<feature type="compositionally biased region" description="Low complexity" evidence="1">
    <location>
        <begin position="1"/>
        <end position="22"/>
    </location>
</feature>
<proteinExistence type="predicted"/>
<evidence type="ECO:0000313" key="2">
    <source>
        <dbReference type="EnsemblPlants" id="ORUFI07G24640.1"/>
    </source>
</evidence>
<reference evidence="2" key="2">
    <citation type="submission" date="2015-06" db="UniProtKB">
        <authorList>
            <consortium name="EnsemblPlants"/>
        </authorList>
    </citation>
    <scope>IDENTIFICATION</scope>
</reference>
<evidence type="ECO:0000313" key="3">
    <source>
        <dbReference type="Proteomes" id="UP000008022"/>
    </source>
</evidence>
<keyword evidence="3" id="KW-1185">Reference proteome</keyword>
<feature type="compositionally biased region" description="Basic residues" evidence="1">
    <location>
        <begin position="285"/>
        <end position="294"/>
    </location>
</feature>